<name>A0A9E4K3E6_9GAMM</name>
<accession>A0A9E4K3E6</accession>
<gene>
    <name evidence="1" type="ORF">JAZ04_03770</name>
</gene>
<reference evidence="1" key="1">
    <citation type="journal article" date="2021" name="Proc. Natl. Acad. Sci. U.S.A.">
        <title>Global biogeography of chemosynthetic symbionts reveals both localized and globally distributed symbiont groups. .</title>
        <authorList>
            <person name="Osvatic J.T."/>
            <person name="Wilkins L.G.E."/>
            <person name="Leibrecht L."/>
            <person name="Leray M."/>
            <person name="Zauner S."/>
            <person name="Polzin J."/>
            <person name="Camacho Y."/>
            <person name="Gros O."/>
            <person name="van Gils J.A."/>
            <person name="Eisen J.A."/>
            <person name="Petersen J.M."/>
            <person name="Yuen B."/>
        </authorList>
    </citation>
    <scope>NUCLEOTIDE SEQUENCE</scope>
    <source>
        <strain evidence="1">MAGL173</strain>
    </source>
</reference>
<dbReference type="EMBL" id="JAEPDI010000001">
    <property type="protein sequence ID" value="MCG7937961.1"/>
    <property type="molecule type" value="Genomic_DNA"/>
</dbReference>
<comment type="caution">
    <text evidence="1">The sequence shown here is derived from an EMBL/GenBank/DDBJ whole genome shotgun (WGS) entry which is preliminary data.</text>
</comment>
<dbReference type="Proteomes" id="UP000886687">
    <property type="component" value="Unassembled WGS sequence"/>
</dbReference>
<dbReference type="AlphaFoldDB" id="A0A9E4K3E6"/>
<organism evidence="1 2">
    <name type="scientific">Candidatus Thiodiazotropha lotti</name>
    <dbReference type="NCBI Taxonomy" id="2792787"/>
    <lineage>
        <taxon>Bacteria</taxon>
        <taxon>Pseudomonadati</taxon>
        <taxon>Pseudomonadota</taxon>
        <taxon>Gammaproteobacteria</taxon>
        <taxon>Chromatiales</taxon>
        <taxon>Sedimenticolaceae</taxon>
        <taxon>Candidatus Thiodiazotropha</taxon>
    </lineage>
</organism>
<evidence type="ECO:0000313" key="2">
    <source>
        <dbReference type="Proteomes" id="UP000886687"/>
    </source>
</evidence>
<evidence type="ECO:0000313" key="1">
    <source>
        <dbReference type="EMBL" id="MCG7937961.1"/>
    </source>
</evidence>
<proteinExistence type="predicted"/>
<protein>
    <submittedName>
        <fullName evidence="1">Uncharacterized protein</fullName>
    </submittedName>
</protein>
<sequence>MKKINGNGFDRKHLIEQIAKRFENGDFHAFFQLLFLLTDHPDLPESTKKKISLCSMDLLSGKRDSIQDAFGLSIPTGAQRKQDMFSLMVYLEVRKERNRLKEIGNPNREDCFDNVANSLNLGSRGQIVKYYYAYLQSLKDQDTSD</sequence>